<protein>
    <recommendedName>
        <fullName evidence="1">Mycothiol-dependent maleylpyruvate isomerase metal-binding domain-containing protein</fullName>
    </recommendedName>
</protein>
<evidence type="ECO:0000259" key="1">
    <source>
        <dbReference type="Pfam" id="PF11716"/>
    </source>
</evidence>
<organism evidence="2 3">
    <name type="scientific">Mangrovactinospora gilvigrisea</name>
    <dbReference type="NCBI Taxonomy" id="1428644"/>
    <lineage>
        <taxon>Bacteria</taxon>
        <taxon>Bacillati</taxon>
        <taxon>Actinomycetota</taxon>
        <taxon>Actinomycetes</taxon>
        <taxon>Kitasatosporales</taxon>
        <taxon>Streptomycetaceae</taxon>
        <taxon>Mangrovactinospora</taxon>
    </lineage>
</organism>
<dbReference type="GO" id="GO:0046872">
    <property type="term" value="F:metal ion binding"/>
    <property type="evidence" value="ECO:0007669"/>
    <property type="project" value="InterPro"/>
</dbReference>
<reference evidence="2 3" key="1">
    <citation type="submission" date="2016-10" db="EMBL/GenBank/DDBJ databases">
        <title>Genome sequence of Streptomyces gilvigriseus MUSC 26.</title>
        <authorList>
            <person name="Lee L.-H."/>
            <person name="Ser H.-L."/>
        </authorList>
    </citation>
    <scope>NUCLEOTIDE SEQUENCE [LARGE SCALE GENOMIC DNA]</scope>
    <source>
        <strain evidence="2 3">MUSC 26</strain>
    </source>
</reference>
<accession>A0A1J7CIQ2</accession>
<gene>
    <name evidence="2" type="ORF">BIV57_00695</name>
</gene>
<dbReference type="Pfam" id="PF11716">
    <property type="entry name" value="MDMPI_N"/>
    <property type="match status" value="1"/>
</dbReference>
<dbReference type="InterPro" id="IPR034660">
    <property type="entry name" value="DinB/YfiT-like"/>
</dbReference>
<evidence type="ECO:0000313" key="3">
    <source>
        <dbReference type="Proteomes" id="UP000243342"/>
    </source>
</evidence>
<dbReference type="SUPFAM" id="SSF109854">
    <property type="entry name" value="DinB/YfiT-like putative metalloenzymes"/>
    <property type="match status" value="1"/>
</dbReference>
<dbReference type="Gene3D" id="1.20.120.450">
    <property type="entry name" value="dinb family like domain"/>
    <property type="match status" value="1"/>
</dbReference>
<dbReference type="AlphaFoldDB" id="A0A1J7CIQ2"/>
<comment type="caution">
    <text evidence="2">The sequence shown here is derived from an EMBL/GenBank/DDBJ whole genome shotgun (WGS) entry which is preliminary data.</text>
</comment>
<dbReference type="Proteomes" id="UP000243342">
    <property type="component" value="Unassembled WGS sequence"/>
</dbReference>
<dbReference type="NCBIfam" id="TIGR03083">
    <property type="entry name" value="maleylpyruvate isomerase family mycothiol-dependent enzyme"/>
    <property type="match status" value="1"/>
</dbReference>
<dbReference type="EMBL" id="MLCF01000002">
    <property type="protein sequence ID" value="OIV39514.1"/>
    <property type="molecule type" value="Genomic_DNA"/>
</dbReference>
<proteinExistence type="predicted"/>
<dbReference type="InterPro" id="IPR024344">
    <property type="entry name" value="MDMPI_metal-binding"/>
</dbReference>
<feature type="domain" description="Mycothiol-dependent maleylpyruvate isomerase metal-binding" evidence="1">
    <location>
        <begin position="5"/>
        <end position="150"/>
    </location>
</feature>
<dbReference type="RefSeq" id="WP_071654717.1">
    <property type="nucleotide sequence ID" value="NZ_MLCF01000002.1"/>
</dbReference>
<keyword evidence="3" id="KW-1185">Reference proteome</keyword>
<name>A0A1J7CIQ2_9ACTN</name>
<dbReference type="STRING" id="1428644.BIV57_00695"/>
<sequence>MTLAAAEYARGAALLESLEVREWALPTECPPWDVRSMATHLLGYMRACASVREQLRQVRVARAHGGAIADAMSDLQVRELSALSPEEITAEMRALLPRAVAGRRRVPAPLRHLVRIASDLPVAGTRERWSLGYVVDVIGTRDCWMHRIDICRATGRAMELTADHDGVLVANVAADWAQRHERPVRLTLTGPAGGDFAFGDGGPAVSYDAVEFCRALSGRGGDEVPFGKEVPF</sequence>
<evidence type="ECO:0000313" key="2">
    <source>
        <dbReference type="EMBL" id="OIV39514.1"/>
    </source>
</evidence>
<dbReference type="OrthoDB" id="5185819at2"/>
<dbReference type="InterPro" id="IPR017517">
    <property type="entry name" value="Maleyloyr_isom"/>
</dbReference>